<gene>
    <name evidence="2" type="ORF">CEUR00632_LOCUS3133</name>
</gene>
<protein>
    <recommendedName>
        <fullName evidence="3">Phospholipid scramblase</fullName>
    </recommendedName>
</protein>
<dbReference type="GO" id="GO:0017128">
    <property type="term" value="F:phospholipid scramblase activity"/>
    <property type="evidence" value="ECO:0007669"/>
    <property type="project" value="InterPro"/>
</dbReference>
<name>A0A7R9V2L6_9CHLO</name>
<evidence type="ECO:0008006" key="3">
    <source>
        <dbReference type="Google" id="ProtNLM"/>
    </source>
</evidence>
<accession>A0A7R9V2L6</accession>
<dbReference type="PANTHER" id="PTHR23248:SF9">
    <property type="entry name" value="PHOSPHOLIPID SCRAMBLASE"/>
    <property type="match status" value="1"/>
</dbReference>
<dbReference type="PANTHER" id="PTHR23248">
    <property type="entry name" value="PHOSPHOLIPID SCRAMBLASE-RELATED"/>
    <property type="match status" value="1"/>
</dbReference>
<organism evidence="2">
    <name type="scientific">Chlamydomonas euryale</name>
    <dbReference type="NCBI Taxonomy" id="1486919"/>
    <lineage>
        <taxon>Eukaryota</taxon>
        <taxon>Viridiplantae</taxon>
        <taxon>Chlorophyta</taxon>
        <taxon>core chlorophytes</taxon>
        <taxon>Chlorophyceae</taxon>
        <taxon>CS clade</taxon>
        <taxon>Chlamydomonadales</taxon>
        <taxon>Chlamydomonadaceae</taxon>
        <taxon>Chlamydomonas</taxon>
    </lineage>
</organism>
<comment type="similarity">
    <text evidence="1">Belongs to the phospholipid scramblase family.</text>
</comment>
<evidence type="ECO:0000256" key="1">
    <source>
        <dbReference type="ARBA" id="ARBA00005350"/>
    </source>
</evidence>
<dbReference type="InterPro" id="IPR005552">
    <property type="entry name" value="Scramblase"/>
</dbReference>
<dbReference type="EMBL" id="HBEC01006935">
    <property type="protein sequence ID" value="CAD8283098.1"/>
    <property type="molecule type" value="Transcribed_RNA"/>
</dbReference>
<proteinExistence type="inferred from homology"/>
<dbReference type="GO" id="GO:0005886">
    <property type="term" value="C:plasma membrane"/>
    <property type="evidence" value="ECO:0007669"/>
    <property type="project" value="TreeGrafter"/>
</dbReference>
<evidence type="ECO:0000313" key="2">
    <source>
        <dbReference type="EMBL" id="CAD8283098.1"/>
    </source>
</evidence>
<reference evidence="2" key="1">
    <citation type="submission" date="2021-01" db="EMBL/GenBank/DDBJ databases">
        <authorList>
            <person name="Corre E."/>
            <person name="Pelletier E."/>
            <person name="Niang G."/>
            <person name="Scheremetjew M."/>
            <person name="Finn R."/>
            <person name="Kale V."/>
            <person name="Holt S."/>
            <person name="Cochrane G."/>
            <person name="Meng A."/>
            <person name="Brown T."/>
            <person name="Cohen L."/>
        </authorList>
    </citation>
    <scope>NUCLEOTIDE SEQUENCE</scope>
    <source>
        <strain evidence="2">CCMP219</strain>
    </source>
</reference>
<dbReference type="AlphaFoldDB" id="A0A7R9V2L6"/>
<sequence>MSSYRASDGAAAALNAPLVQVMMPDLELREERGVVVRQAAQVMDAVGQVTGCCYQPQTRFTVSSMPPGKRAAKNHDVLDPDRWSPTHEELERLPPAFVIEEQSQAWVRTCLALWGGLNLRPMTMHMRAKAGREDIPDHYTIQRPWRCGGRCCCPLEMSVFARHRGEGADLVGRVEEFWPGDPVGYCTRCFQTCCYCTTTHNVLAFDKARGALVHKYSLRTDTGCFGRNNNCCGSTCLKKDLIMDVLDASGAMVGNMQKTYAPGGGAGACCRCMFQYGNFIVDFPEAASEDERALLLTALLNTEFQLWERQGGE</sequence>